<sequence length="113" mass="11822">MRAVILAGVMSFGLAAQANAAEPIEGTWLRPSTGTLVTFAPCSDGFCGTVQNGEFQGQQIGAMAGSGTNYSGSITDLAEDKTYRGKAAVDGNNMRLEGCVLAVLCRGETWQRQ</sequence>
<dbReference type="Gene3D" id="2.40.128.520">
    <property type="match status" value="1"/>
</dbReference>
<dbReference type="EMBL" id="CP032509">
    <property type="protein sequence ID" value="AZN73888.1"/>
    <property type="molecule type" value="Genomic_DNA"/>
</dbReference>
<evidence type="ECO:0000313" key="4">
    <source>
        <dbReference type="Proteomes" id="UP000268192"/>
    </source>
</evidence>
<dbReference type="InterPro" id="IPR019223">
    <property type="entry name" value="DUF2147"/>
</dbReference>
<evidence type="ECO:0000259" key="2">
    <source>
        <dbReference type="Pfam" id="PF09917"/>
    </source>
</evidence>
<protein>
    <submittedName>
        <fullName evidence="3">DUF2147 domain-containing protein</fullName>
    </submittedName>
</protein>
<dbReference type="Proteomes" id="UP000268192">
    <property type="component" value="Chromosome"/>
</dbReference>
<dbReference type="Pfam" id="PF09917">
    <property type="entry name" value="DUF2147"/>
    <property type="match status" value="1"/>
</dbReference>
<dbReference type="OrthoDB" id="9811671at2"/>
<evidence type="ECO:0000256" key="1">
    <source>
        <dbReference type="SAM" id="SignalP"/>
    </source>
</evidence>
<name>A0A3S9BA28_9HYPH</name>
<keyword evidence="1" id="KW-0732">Signal</keyword>
<gene>
    <name evidence="3" type="ORF">D5400_16425</name>
</gene>
<reference evidence="3 4" key="1">
    <citation type="submission" date="2018-09" db="EMBL/GenBank/DDBJ databases">
        <title>Marinorhizobium profundi gen. nov., sp. nov., isolated from a deep-sea sediment sample from the New Britain Trench and proposal of Marinorhizobiaceae fam. nov. in the order Rhizobiales of the class Alphaproteobacteria.</title>
        <authorList>
            <person name="Cao J."/>
        </authorList>
    </citation>
    <scope>NUCLEOTIDE SEQUENCE [LARGE SCALE GENOMIC DNA]</scope>
    <source>
        <strain evidence="3 4">WS11</strain>
    </source>
</reference>
<proteinExistence type="predicted"/>
<feature type="signal peptide" evidence="1">
    <location>
        <begin position="1"/>
        <end position="20"/>
    </location>
</feature>
<feature type="domain" description="DUF2147" evidence="2">
    <location>
        <begin position="63"/>
        <end position="112"/>
    </location>
</feature>
<dbReference type="KEGG" id="abaw:D5400_16425"/>
<keyword evidence="4" id="KW-1185">Reference proteome</keyword>
<dbReference type="AlphaFoldDB" id="A0A3S9BA28"/>
<feature type="chain" id="PRO_5018984906" evidence="1">
    <location>
        <begin position="21"/>
        <end position="113"/>
    </location>
</feature>
<organism evidence="3 4">
    <name type="scientific">Georhizobium profundi</name>
    <dbReference type="NCBI Taxonomy" id="2341112"/>
    <lineage>
        <taxon>Bacteria</taxon>
        <taxon>Pseudomonadati</taxon>
        <taxon>Pseudomonadota</taxon>
        <taxon>Alphaproteobacteria</taxon>
        <taxon>Hyphomicrobiales</taxon>
        <taxon>Rhizobiaceae</taxon>
        <taxon>Georhizobium</taxon>
    </lineage>
</organism>
<evidence type="ECO:0000313" key="3">
    <source>
        <dbReference type="EMBL" id="AZN73888.1"/>
    </source>
</evidence>
<accession>A0A3S9BA28</accession>